<dbReference type="Proteomes" id="UP000694523">
    <property type="component" value="Unplaced"/>
</dbReference>
<sequence length="294" mass="30467">FKTAVNISTLLNLFYLSHSPPSLLFSRLPPSILPLVHFLPLSPVSLLSSPLLFPSTNPLLSLSLSRLFLFSPFSLWLVALSCPDNSGHPSPPGTPTIPLSQLQSHSLTLQGQHGATPASAQGQQAVFRFPAAVSLTGAGIPQQLQAIQVHPNAQANSSDGSPEISHSSANSTATVSLPATIVTSSIPTSVAGHMMYPSPHTVMYASSPSLDGGLAVLNAFSQGTSTMQVSHTQGQDTGGVQQVFLTAPSGTVQIPLPAVQLHPMVIGQQAGGSSTNLTELQVVNLEAAHNAKGD</sequence>
<evidence type="ECO:0000313" key="2">
    <source>
        <dbReference type="Ensembl" id="ENSNMLP00000024418.1"/>
    </source>
</evidence>
<name>A0A8C6TUH8_9GOBI</name>
<dbReference type="Ensembl" id="ENSNMLT00000027317.1">
    <property type="protein sequence ID" value="ENSNMLP00000024418.1"/>
    <property type="gene ID" value="ENSNMLG00000015646.1"/>
</dbReference>
<organism evidence="2 3">
    <name type="scientific">Neogobius melanostomus</name>
    <name type="common">round goby</name>
    <dbReference type="NCBI Taxonomy" id="47308"/>
    <lineage>
        <taxon>Eukaryota</taxon>
        <taxon>Metazoa</taxon>
        <taxon>Chordata</taxon>
        <taxon>Craniata</taxon>
        <taxon>Vertebrata</taxon>
        <taxon>Euteleostomi</taxon>
        <taxon>Actinopterygii</taxon>
        <taxon>Neopterygii</taxon>
        <taxon>Teleostei</taxon>
        <taxon>Neoteleostei</taxon>
        <taxon>Acanthomorphata</taxon>
        <taxon>Gobiaria</taxon>
        <taxon>Gobiiformes</taxon>
        <taxon>Gobioidei</taxon>
        <taxon>Gobiidae</taxon>
        <taxon>Benthophilinae</taxon>
        <taxon>Neogobiini</taxon>
        <taxon>Neogobius</taxon>
    </lineage>
</organism>
<evidence type="ECO:0000256" key="1">
    <source>
        <dbReference type="SAM" id="MobiDB-lite"/>
    </source>
</evidence>
<reference evidence="2" key="1">
    <citation type="submission" date="2025-08" db="UniProtKB">
        <authorList>
            <consortium name="Ensembl"/>
        </authorList>
    </citation>
    <scope>IDENTIFICATION</scope>
</reference>
<reference evidence="2" key="2">
    <citation type="submission" date="2025-09" db="UniProtKB">
        <authorList>
            <consortium name="Ensembl"/>
        </authorList>
    </citation>
    <scope>IDENTIFICATION</scope>
</reference>
<feature type="region of interest" description="Disordered" evidence="1">
    <location>
        <begin position="151"/>
        <end position="172"/>
    </location>
</feature>
<accession>A0A8C6TUH8</accession>
<evidence type="ECO:0000313" key="3">
    <source>
        <dbReference type="Proteomes" id="UP000694523"/>
    </source>
</evidence>
<protein>
    <submittedName>
        <fullName evidence="2">Serum response factor</fullName>
    </submittedName>
</protein>
<keyword evidence="3" id="KW-1185">Reference proteome</keyword>
<dbReference type="AlphaFoldDB" id="A0A8C6TUH8"/>
<proteinExistence type="predicted"/>